<keyword evidence="10" id="KW-1185">Reference proteome</keyword>
<evidence type="ECO:0000256" key="6">
    <source>
        <dbReference type="SAM" id="Phobius"/>
    </source>
</evidence>
<keyword evidence="5 6" id="KW-0472">Membrane</keyword>
<evidence type="ECO:0000256" key="4">
    <source>
        <dbReference type="ARBA" id="ARBA00022989"/>
    </source>
</evidence>
<feature type="transmembrane region" description="Helical" evidence="6">
    <location>
        <begin position="21"/>
        <end position="42"/>
    </location>
</feature>
<keyword evidence="2" id="KW-1003">Cell membrane</keyword>
<feature type="domain" description="MacB-like periplasmic core" evidence="8">
    <location>
        <begin position="20"/>
        <end position="246"/>
    </location>
</feature>
<dbReference type="RefSeq" id="WP_231002252.1">
    <property type="nucleotide sequence ID" value="NZ_JAJNEC010000002.1"/>
</dbReference>
<dbReference type="InterPro" id="IPR025857">
    <property type="entry name" value="MacB_PCD"/>
</dbReference>
<evidence type="ECO:0000256" key="3">
    <source>
        <dbReference type="ARBA" id="ARBA00022692"/>
    </source>
</evidence>
<evidence type="ECO:0000259" key="8">
    <source>
        <dbReference type="Pfam" id="PF12704"/>
    </source>
</evidence>
<sequence>MIRNYLKIAWRNIRKHALYSTVNIIGLFAGILFFFLIGAYVWSELQVNRPLKNAPQQYILTSEWKDPNMGYDLATLGPLAKRLKNDYPNLVKNYYRYDGITAIVSRGEKLLKQNVQLGDSTLLDMYGLKVLHGDPVTALQQPFNVVITRDMAFLYFNRTDVVGQTLAIRSFDDSIHDFKITAVLDNLPENTVTGLTPAYPSKVFVPVANAGYFGRADLDAWQNLQIASYIELQKGVKATDLAGPIRQLLKQHTPASVQENLQVNPVLLTSYHLHRNNNAVLRTIYTLTLAGLFILLMAVVNFINVSVSSAGTRMREIGVRKVIGGRRRQLIFQFLSESVILVAIATLLAVAAYPLASGIFEGAVGKPIPPLSSFPLYFIGIPVLLILVIGIASGLYPAFRLSAVNMIHAMKGTLRSVGENRLLRKGLMGFQFAVALLVSVAAFIITQQVAYFFGKNLGYNKAFMVSAQVPRNWSEPGVDRMIAIRDQFAKLPEVAAVSLSYEIPNGNNGGQVPVYKSGADSATALTLQLLSTDEHYLNTYQVPLSAGRFFDGYHRDSAQVVLNKTAATALGYQSAAAAIGKQVRVPGDPTIFTIKGVTDDFHFGAMSGKIPPLLMFHVNFNPIYRFLSFKLKPGNMPASLAALQKTWSALIPEASFEYRFMDEDLSILYAKELQLKKAAYIAGVLALMIVLLGIFGMVSLSIQKRVKEIGVRKILGASVAHIIKLFAKEFVAALLLAALVAIPVAYWLMHGWLQNYAYHIRISGGIFVIIVLGIACITFLLVSVQTAKAAMANPVKSLRNE</sequence>
<comment type="subcellular location">
    <subcellularLocation>
        <location evidence="1">Cell membrane</location>
        <topology evidence="1">Multi-pass membrane protein</topology>
    </subcellularLocation>
</comment>
<evidence type="ECO:0000256" key="5">
    <source>
        <dbReference type="ARBA" id="ARBA00023136"/>
    </source>
</evidence>
<dbReference type="InterPro" id="IPR003838">
    <property type="entry name" value="ABC3_permease_C"/>
</dbReference>
<proteinExistence type="predicted"/>
<evidence type="ECO:0000259" key="7">
    <source>
        <dbReference type="Pfam" id="PF02687"/>
    </source>
</evidence>
<feature type="domain" description="ABC3 transporter permease C-terminal" evidence="7">
    <location>
        <begin position="290"/>
        <end position="404"/>
    </location>
</feature>
<keyword evidence="3 6" id="KW-0812">Transmembrane</keyword>
<feature type="transmembrane region" description="Helical" evidence="6">
    <location>
        <begin position="376"/>
        <end position="401"/>
    </location>
</feature>
<dbReference type="Pfam" id="PF02687">
    <property type="entry name" value="FtsX"/>
    <property type="match status" value="2"/>
</dbReference>
<feature type="transmembrane region" description="Helical" evidence="6">
    <location>
        <begin position="284"/>
        <end position="305"/>
    </location>
</feature>
<keyword evidence="4 6" id="KW-1133">Transmembrane helix</keyword>
<organism evidence="9 10">
    <name type="scientific">Niabella pedocola</name>
    <dbReference type="NCBI Taxonomy" id="1752077"/>
    <lineage>
        <taxon>Bacteria</taxon>
        <taxon>Pseudomonadati</taxon>
        <taxon>Bacteroidota</taxon>
        <taxon>Chitinophagia</taxon>
        <taxon>Chitinophagales</taxon>
        <taxon>Chitinophagaceae</taxon>
        <taxon>Niabella</taxon>
    </lineage>
</organism>
<comment type="caution">
    <text evidence="9">The sequence shown here is derived from an EMBL/GenBank/DDBJ whole genome shotgun (WGS) entry which is preliminary data.</text>
</comment>
<feature type="transmembrane region" description="Helical" evidence="6">
    <location>
        <begin position="422"/>
        <end position="445"/>
    </location>
</feature>
<dbReference type="PANTHER" id="PTHR30572:SF18">
    <property type="entry name" value="ABC-TYPE MACROLIDE FAMILY EXPORT SYSTEM PERMEASE COMPONENT 2"/>
    <property type="match status" value="1"/>
</dbReference>
<reference evidence="9 10" key="1">
    <citation type="submission" date="2021-11" db="EMBL/GenBank/DDBJ databases">
        <title>Genomic of Niabella pedocola.</title>
        <authorList>
            <person name="Wu T."/>
        </authorList>
    </citation>
    <scope>NUCLEOTIDE SEQUENCE [LARGE SCALE GENOMIC DNA]</scope>
    <source>
        <strain evidence="9 10">JCM 31011</strain>
    </source>
</reference>
<dbReference type="InterPro" id="IPR050250">
    <property type="entry name" value="Macrolide_Exporter_MacB"/>
</dbReference>
<dbReference type="Pfam" id="PF12704">
    <property type="entry name" value="MacB_PCD"/>
    <property type="match status" value="2"/>
</dbReference>
<feature type="transmembrane region" description="Helical" evidence="6">
    <location>
        <begin position="678"/>
        <end position="702"/>
    </location>
</feature>
<evidence type="ECO:0000256" key="1">
    <source>
        <dbReference type="ARBA" id="ARBA00004651"/>
    </source>
</evidence>
<feature type="transmembrane region" description="Helical" evidence="6">
    <location>
        <begin position="330"/>
        <end position="356"/>
    </location>
</feature>
<accession>A0ABS8PJT1</accession>
<feature type="domain" description="ABC3 transporter permease C-terminal" evidence="7">
    <location>
        <begin position="681"/>
        <end position="791"/>
    </location>
</feature>
<evidence type="ECO:0000313" key="9">
    <source>
        <dbReference type="EMBL" id="MCD2421346.1"/>
    </source>
</evidence>
<gene>
    <name evidence="9" type="ORF">LQ567_01130</name>
</gene>
<dbReference type="EMBL" id="JAJNEC010000002">
    <property type="protein sequence ID" value="MCD2421346.1"/>
    <property type="molecule type" value="Genomic_DNA"/>
</dbReference>
<feature type="transmembrane region" description="Helical" evidence="6">
    <location>
        <begin position="730"/>
        <end position="748"/>
    </location>
</feature>
<dbReference type="PANTHER" id="PTHR30572">
    <property type="entry name" value="MEMBRANE COMPONENT OF TRANSPORTER-RELATED"/>
    <property type="match status" value="1"/>
</dbReference>
<evidence type="ECO:0000256" key="2">
    <source>
        <dbReference type="ARBA" id="ARBA00022475"/>
    </source>
</evidence>
<feature type="domain" description="MacB-like periplasmic core" evidence="8">
    <location>
        <begin position="445"/>
        <end position="640"/>
    </location>
</feature>
<dbReference type="Proteomes" id="UP001199816">
    <property type="component" value="Unassembled WGS sequence"/>
</dbReference>
<protein>
    <submittedName>
        <fullName evidence="9">ABC transporter permease</fullName>
    </submittedName>
</protein>
<evidence type="ECO:0000313" key="10">
    <source>
        <dbReference type="Proteomes" id="UP001199816"/>
    </source>
</evidence>
<feature type="transmembrane region" description="Helical" evidence="6">
    <location>
        <begin position="760"/>
        <end position="782"/>
    </location>
</feature>
<name>A0ABS8PJT1_9BACT</name>